<protein>
    <submittedName>
        <fullName evidence="2">Adenosine deaminase</fullName>
    </submittedName>
</protein>
<name>A0AC34QAY4_9BILA</name>
<accession>A0AC34QAY4</accession>
<dbReference type="Proteomes" id="UP000887576">
    <property type="component" value="Unplaced"/>
</dbReference>
<evidence type="ECO:0000313" key="2">
    <source>
        <dbReference type="WBParaSite" id="JU765_v2.g14572.t1"/>
    </source>
</evidence>
<organism evidence="1 2">
    <name type="scientific">Panagrolaimus sp. JU765</name>
    <dbReference type="NCBI Taxonomy" id="591449"/>
    <lineage>
        <taxon>Eukaryota</taxon>
        <taxon>Metazoa</taxon>
        <taxon>Ecdysozoa</taxon>
        <taxon>Nematoda</taxon>
        <taxon>Chromadorea</taxon>
        <taxon>Rhabditida</taxon>
        <taxon>Tylenchina</taxon>
        <taxon>Panagrolaimomorpha</taxon>
        <taxon>Panagrolaimoidea</taxon>
        <taxon>Panagrolaimidae</taxon>
        <taxon>Panagrolaimus</taxon>
    </lineage>
</organism>
<evidence type="ECO:0000313" key="1">
    <source>
        <dbReference type="Proteomes" id="UP000887576"/>
    </source>
</evidence>
<dbReference type="WBParaSite" id="JU765_v2.g14572.t1">
    <property type="protein sequence ID" value="JU765_v2.g14572.t1"/>
    <property type="gene ID" value="JU765_v2.g14572"/>
</dbReference>
<reference evidence="2" key="1">
    <citation type="submission" date="2022-11" db="UniProtKB">
        <authorList>
            <consortium name="WormBaseParasite"/>
        </authorList>
    </citation>
    <scope>IDENTIFICATION</scope>
</reference>
<sequence length="1460" mass="166528">MFRSPTFDEDFYKKCPKFELHIHLDGAIRFSTILELGLAKQIDLKGAKTVEELKEVLVSRKPASLAKVLEAFNIFLPCVIGDKDAIERIAYELCEDQSKNNVCYFEARYSPHLLCNTINNHIFKNVYRGNGDLTPEGVVQAVARGLDRGQKDFNLTARQILCCIRGFEHFDLETLDLVTNLKHLGVVAIDVAGSAHGADEQYAPSVVLAFQLAAERGIHRTAHAGESGGSTEVIRAIEVMKAERIGHGYRLTTNEEAYQKYAVQKRIHLEACPLSSVITGSVPLDWKNHPISRWAKDEINFSINSDDPTCFDNSIVSDLRLARDEIGLSTYELWKTQYNACLSSFLPDGEKSKFLQLIKSYEPDLKIKSYEPGLKKSEHVLFGEDVQKRDKREGFFGEKVAEKSKISFKLIFAIFLAFFSFHLLILILADNPPFTAVKVAISMDTPYANLRRSLRKSRRPRAFSPNSDAPPAKKPKPHNGRLLKTKNSNDPPLAKTNDSVDLPLNSNDPPLVKRNDSVDLPLNSNDLPSELTVLEPLEIDKIEVEPKVDEKQEDIPVDVANEEEADDEDKGLIELQQIQPEFTKSLIKLEERYSKEFFARHVLFEIPSVGKKPSKNKTNLSLRRRSRKKDCDPGCTTKVCNWKELSVDENKNGDGNVSMVDSGMNGCSSMNSEDFIMVSSGKMKVDPIDCLSGSFLNEKENMKPMERIEKMDIDEDSSCEEDDELSSIEAARSYSNSFYIGQNVEELEKQDAELDEKAENLIDNYPEWFKSKTEQILSILDNSDRYSAGQLQEMLSNLKYDKGKRTTLFSQCFHKSEVEIFIKLLDSSKSQVSAMISSRVHESSSDFVFFNESRMLISKLPKFPAKKFLKCHSLILKHVDRILLLGYLCVLSHFKPIGRKYDFIIDHHLNSMTNVATIIEDLLGKGFYDPGNKFIYKCERKLLGYNVHAVVIHYGQMNGSKVVAHDEDERKIVLIDGLKRLGITVDEICIADKWSEEDKLYRIEAALIMLNQVLDHIEIKRENYKIFLFCFDVSGDFAHLISHLHPNLSGIINFGFRTFTSNTQRGIPGDSICNTECPTLFILGEKSKYSNMKHLRTFKENFIMPVGSIVVGNADHHLKIPHEILMKKKISQACVDRIVLEHVADFLDICCVSGDDMEPNERCQSPFDLIVDTDENLTDAGIKEKNQPKEKKISKRTITKTTEEDRRKFQDILEHIRESDSGKMKYKYDLSFYPWLKERPKLPEISGINFEALDAALAAPNPEEELSEPYGRESSIVEDRMAKHEEKIIKAQFKRRKKDIWKDSDEESKEIKEILRAADKALKELDEKEERQQEIPKAQPRRTYTVENPPRPRPTYQTSYMTTINRVNNYQPSSSTSSIAYAVGPATSLYVPYNGNTRFIYNNQPIRVPHYQQIIVTTSMPQTTIPRPPQRFTQLRQIRPLHPISIVRKADHDDQLSPEM</sequence>
<proteinExistence type="predicted"/>